<reference evidence="2 3" key="1">
    <citation type="submission" date="2017-09" db="EMBL/GenBank/DDBJ databases">
        <title>WGS assembly of Aquilegia coerulea Goldsmith.</title>
        <authorList>
            <person name="Hodges S."/>
            <person name="Kramer E."/>
            <person name="Nordborg M."/>
            <person name="Tomkins J."/>
            <person name="Borevitz J."/>
            <person name="Derieg N."/>
            <person name="Yan J."/>
            <person name="Mihaltcheva S."/>
            <person name="Hayes R.D."/>
            <person name="Rokhsar D."/>
        </authorList>
    </citation>
    <scope>NUCLEOTIDE SEQUENCE [LARGE SCALE GENOMIC DNA]</scope>
    <source>
        <strain evidence="3">cv. Goldsmith</strain>
    </source>
</reference>
<dbReference type="FunCoup" id="A0A2G5CHU6">
    <property type="interactions" value="809"/>
</dbReference>
<feature type="compositionally biased region" description="Polar residues" evidence="1">
    <location>
        <begin position="103"/>
        <end position="124"/>
    </location>
</feature>
<dbReference type="InParanoid" id="A0A2G5CHU6"/>
<proteinExistence type="predicted"/>
<evidence type="ECO:0000313" key="2">
    <source>
        <dbReference type="EMBL" id="PIA30828.1"/>
    </source>
</evidence>
<accession>A0A2G5CHU6</accession>
<protein>
    <submittedName>
        <fullName evidence="2">Uncharacterized protein</fullName>
    </submittedName>
</protein>
<dbReference type="Proteomes" id="UP000230069">
    <property type="component" value="Unassembled WGS sequence"/>
</dbReference>
<dbReference type="EMBL" id="KZ305071">
    <property type="protein sequence ID" value="PIA30828.1"/>
    <property type="molecule type" value="Genomic_DNA"/>
</dbReference>
<sequence>MELAMELENDLFYADLSKQISLLIMDDDEDPVVHCPSVSFQAFSRACHPTAPSPFMYEQACRRQSQGTGVFIPRSSLPRRKNRQGKSASLNNKSYRQPDKSRSVVSNITYTNEPSSNFSTSKNC</sequence>
<feature type="compositionally biased region" description="Polar residues" evidence="1">
    <location>
        <begin position="85"/>
        <end position="95"/>
    </location>
</feature>
<dbReference type="PANTHER" id="PTHR34956">
    <property type="entry name" value="OS05G0397300 PROTEIN"/>
    <property type="match status" value="1"/>
</dbReference>
<evidence type="ECO:0000313" key="3">
    <source>
        <dbReference type="Proteomes" id="UP000230069"/>
    </source>
</evidence>
<organism evidence="2 3">
    <name type="scientific">Aquilegia coerulea</name>
    <name type="common">Rocky mountain columbine</name>
    <dbReference type="NCBI Taxonomy" id="218851"/>
    <lineage>
        <taxon>Eukaryota</taxon>
        <taxon>Viridiplantae</taxon>
        <taxon>Streptophyta</taxon>
        <taxon>Embryophyta</taxon>
        <taxon>Tracheophyta</taxon>
        <taxon>Spermatophyta</taxon>
        <taxon>Magnoliopsida</taxon>
        <taxon>Ranunculales</taxon>
        <taxon>Ranunculaceae</taxon>
        <taxon>Thalictroideae</taxon>
        <taxon>Aquilegia</taxon>
    </lineage>
</organism>
<dbReference type="AlphaFoldDB" id="A0A2G5CHU6"/>
<gene>
    <name evidence="2" type="ORF">AQUCO_05400137v1</name>
</gene>
<dbReference type="OrthoDB" id="1081388at2759"/>
<name>A0A2G5CHU6_AQUCA</name>
<dbReference type="STRING" id="218851.A0A2G5CHU6"/>
<dbReference type="PANTHER" id="PTHR34956:SF2">
    <property type="entry name" value="OS05G0397300 PROTEIN"/>
    <property type="match status" value="1"/>
</dbReference>
<keyword evidence="3" id="KW-1185">Reference proteome</keyword>
<feature type="region of interest" description="Disordered" evidence="1">
    <location>
        <begin position="68"/>
        <end position="124"/>
    </location>
</feature>
<evidence type="ECO:0000256" key="1">
    <source>
        <dbReference type="SAM" id="MobiDB-lite"/>
    </source>
</evidence>